<dbReference type="GO" id="GO:0002250">
    <property type="term" value="P:adaptive immune response"/>
    <property type="evidence" value="ECO:0007669"/>
    <property type="project" value="UniProtKB-KW"/>
</dbReference>
<protein>
    <recommendedName>
        <fullName evidence="5">Immunoglobulin V-set domain-containing protein</fullName>
    </recommendedName>
</protein>
<dbReference type="InterPro" id="IPR013106">
    <property type="entry name" value="Ig_V-set"/>
</dbReference>
<evidence type="ECO:0000256" key="2">
    <source>
        <dbReference type="ARBA" id="ARBA00023130"/>
    </source>
</evidence>
<dbReference type="AlphaFoldDB" id="A0A8C0VSR7"/>
<dbReference type="SUPFAM" id="SSF48726">
    <property type="entry name" value="Immunoglobulin"/>
    <property type="match status" value="1"/>
</dbReference>
<dbReference type="SMART" id="SM00406">
    <property type="entry name" value="IGv"/>
    <property type="match status" value="1"/>
</dbReference>
<evidence type="ECO:0000259" key="5">
    <source>
        <dbReference type="SMART" id="SM00406"/>
    </source>
</evidence>
<evidence type="ECO:0000313" key="6">
    <source>
        <dbReference type="Ensembl" id="ENSCCNP00000000139.1"/>
    </source>
</evidence>
<feature type="signal peptide" evidence="4">
    <location>
        <begin position="1"/>
        <end position="19"/>
    </location>
</feature>
<feature type="domain" description="Immunoglobulin V-set" evidence="5">
    <location>
        <begin position="36"/>
        <end position="115"/>
    </location>
</feature>
<proteinExistence type="predicted"/>
<dbReference type="Gene3D" id="2.60.40.10">
    <property type="entry name" value="Immunoglobulins"/>
    <property type="match status" value="1"/>
</dbReference>
<evidence type="ECO:0000256" key="4">
    <source>
        <dbReference type="SAM" id="SignalP"/>
    </source>
</evidence>
<dbReference type="GO" id="GO:0005576">
    <property type="term" value="C:extracellular region"/>
    <property type="evidence" value="ECO:0007669"/>
    <property type="project" value="UniProtKB-ARBA"/>
</dbReference>
<dbReference type="Ensembl" id="ENSCCNT00000000191.1">
    <property type="protein sequence ID" value="ENSCCNP00000000139.1"/>
    <property type="gene ID" value="ENSCCNG00000000181.1"/>
</dbReference>
<dbReference type="InterPro" id="IPR013783">
    <property type="entry name" value="Ig-like_fold"/>
</dbReference>
<accession>A0A8C0VSR7</accession>
<keyword evidence="3" id="KW-1280">Immunoglobulin</keyword>
<dbReference type="GO" id="GO:0019814">
    <property type="term" value="C:immunoglobulin complex"/>
    <property type="evidence" value="ECO:0007669"/>
    <property type="project" value="UniProtKB-KW"/>
</dbReference>
<sequence>MEWVWRILFLLAAAPGAHSQVQLTQSGAELKKPGETVKFSCKASGYTFTNNDINCVRQEAGRGLQYMGWINTETGKPTYYEGFTERFVFSMDSSVSTVYLQINSLKTGHGHVCARHGVKNTS</sequence>
<dbReference type="InterPro" id="IPR036179">
    <property type="entry name" value="Ig-like_dom_sf"/>
</dbReference>
<reference evidence="6" key="1">
    <citation type="submission" date="2023-09" db="UniProtKB">
        <authorList>
            <consortium name="Ensembl"/>
        </authorList>
    </citation>
    <scope>IDENTIFICATION</scope>
</reference>
<keyword evidence="2" id="KW-1064">Adaptive immunity</keyword>
<dbReference type="InterPro" id="IPR050199">
    <property type="entry name" value="IgHV"/>
</dbReference>
<evidence type="ECO:0000256" key="1">
    <source>
        <dbReference type="ARBA" id="ARBA00022859"/>
    </source>
</evidence>
<keyword evidence="4" id="KW-0732">Signal</keyword>
<dbReference type="PANTHER" id="PTHR23266">
    <property type="entry name" value="IMMUNOGLOBULIN HEAVY CHAIN"/>
    <property type="match status" value="1"/>
</dbReference>
<name>A0A8C0VSR7_CASCN</name>
<evidence type="ECO:0000256" key="3">
    <source>
        <dbReference type="ARBA" id="ARBA00043265"/>
    </source>
</evidence>
<organism evidence="6">
    <name type="scientific">Castor canadensis</name>
    <name type="common">American beaver</name>
    <dbReference type="NCBI Taxonomy" id="51338"/>
    <lineage>
        <taxon>Eukaryota</taxon>
        <taxon>Metazoa</taxon>
        <taxon>Chordata</taxon>
        <taxon>Craniata</taxon>
        <taxon>Vertebrata</taxon>
        <taxon>Euteleostomi</taxon>
        <taxon>Mammalia</taxon>
        <taxon>Eutheria</taxon>
        <taxon>Euarchontoglires</taxon>
        <taxon>Glires</taxon>
        <taxon>Rodentia</taxon>
        <taxon>Castorimorpha</taxon>
        <taxon>Castoridae</taxon>
        <taxon>Castor</taxon>
    </lineage>
</organism>
<feature type="chain" id="PRO_5034159357" description="Immunoglobulin V-set domain-containing protein" evidence="4">
    <location>
        <begin position="20"/>
        <end position="122"/>
    </location>
</feature>
<keyword evidence="1" id="KW-0391">Immunity</keyword>